<feature type="compositionally biased region" description="Polar residues" evidence="1">
    <location>
        <begin position="79"/>
        <end position="90"/>
    </location>
</feature>
<feature type="region of interest" description="Disordered" evidence="1">
    <location>
        <begin position="71"/>
        <end position="90"/>
    </location>
</feature>
<protein>
    <submittedName>
        <fullName evidence="2">Uncharacterized protein</fullName>
    </submittedName>
</protein>
<proteinExistence type="predicted"/>
<evidence type="ECO:0000256" key="1">
    <source>
        <dbReference type="SAM" id="MobiDB-lite"/>
    </source>
</evidence>
<keyword evidence="3" id="KW-1185">Reference proteome</keyword>
<gene>
    <name evidence="2" type="ORF">SARC_01023</name>
</gene>
<dbReference type="EMBL" id="KQ241633">
    <property type="protein sequence ID" value="KNC86830.1"/>
    <property type="molecule type" value="Genomic_DNA"/>
</dbReference>
<reference evidence="2 3" key="1">
    <citation type="submission" date="2011-02" db="EMBL/GenBank/DDBJ databases">
        <title>The Genome Sequence of Sphaeroforma arctica JP610.</title>
        <authorList>
            <consortium name="The Broad Institute Genome Sequencing Platform"/>
            <person name="Russ C."/>
            <person name="Cuomo C."/>
            <person name="Young S.K."/>
            <person name="Zeng Q."/>
            <person name="Gargeya S."/>
            <person name="Alvarado L."/>
            <person name="Berlin A."/>
            <person name="Chapman S.B."/>
            <person name="Chen Z."/>
            <person name="Freedman E."/>
            <person name="Gellesch M."/>
            <person name="Goldberg J."/>
            <person name="Griggs A."/>
            <person name="Gujja S."/>
            <person name="Heilman E."/>
            <person name="Heiman D."/>
            <person name="Howarth C."/>
            <person name="Mehta T."/>
            <person name="Neiman D."/>
            <person name="Pearson M."/>
            <person name="Roberts A."/>
            <person name="Saif S."/>
            <person name="Shea T."/>
            <person name="Shenoy N."/>
            <person name="Sisk P."/>
            <person name="Stolte C."/>
            <person name="Sykes S."/>
            <person name="White J."/>
            <person name="Yandava C."/>
            <person name="Burger G."/>
            <person name="Gray M.W."/>
            <person name="Holland P.W.H."/>
            <person name="King N."/>
            <person name="Lang F.B.F."/>
            <person name="Roger A.J."/>
            <person name="Ruiz-Trillo I."/>
            <person name="Haas B."/>
            <person name="Nusbaum C."/>
            <person name="Birren B."/>
        </authorList>
    </citation>
    <scope>NUCLEOTIDE SEQUENCE [LARGE SCALE GENOMIC DNA]</scope>
    <source>
        <strain evidence="2 3">JP610</strain>
    </source>
</reference>
<name>A0A0L0GCU0_9EUKA</name>
<accession>A0A0L0GCU0</accession>
<dbReference type="Proteomes" id="UP000054560">
    <property type="component" value="Unassembled WGS sequence"/>
</dbReference>
<organism evidence="2 3">
    <name type="scientific">Sphaeroforma arctica JP610</name>
    <dbReference type="NCBI Taxonomy" id="667725"/>
    <lineage>
        <taxon>Eukaryota</taxon>
        <taxon>Ichthyosporea</taxon>
        <taxon>Ichthyophonida</taxon>
        <taxon>Sphaeroforma</taxon>
    </lineage>
</organism>
<evidence type="ECO:0000313" key="2">
    <source>
        <dbReference type="EMBL" id="KNC86830.1"/>
    </source>
</evidence>
<evidence type="ECO:0000313" key="3">
    <source>
        <dbReference type="Proteomes" id="UP000054560"/>
    </source>
</evidence>
<dbReference type="RefSeq" id="XP_014160732.1">
    <property type="nucleotide sequence ID" value="XM_014305257.1"/>
</dbReference>
<sequence>MGRSSKTAKRSKFAGKNVEVTKPTIFKKDVAVKGGRSGVQKKKEVLTKVLKGKPKRGSSAADAATNAWTKAAKGFGAKRSTSGNTTDMQE</sequence>
<dbReference type="GeneID" id="25901527"/>
<dbReference type="AlphaFoldDB" id="A0A0L0GCU0"/>